<dbReference type="AlphaFoldDB" id="A0A918PRY4"/>
<evidence type="ECO:0000256" key="1">
    <source>
        <dbReference type="SAM" id="Phobius"/>
    </source>
</evidence>
<evidence type="ECO:0000313" key="2">
    <source>
        <dbReference type="EMBL" id="GGZ20783.1"/>
    </source>
</evidence>
<name>A0A918PRY4_9CAUL</name>
<dbReference type="EMBL" id="BMZB01000001">
    <property type="protein sequence ID" value="GGZ20783.1"/>
    <property type="molecule type" value="Genomic_DNA"/>
</dbReference>
<feature type="transmembrane region" description="Helical" evidence="1">
    <location>
        <begin position="164"/>
        <end position="192"/>
    </location>
</feature>
<protein>
    <recommendedName>
        <fullName evidence="4">Glycosyltransferase RgtA/B/C/D-like domain-containing protein</fullName>
    </recommendedName>
</protein>
<keyword evidence="1" id="KW-0472">Membrane</keyword>
<feature type="transmembrane region" description="Helical" evidence="1">
    <location>
        <begin position="114"/>
        <end position="133"/>
    </location>
</feature>
<evidence type="ECO:0000313" key="3">
    <source>
        <dbReference type="Proteomes" id="UP000662572"/>
    </source>
</evidence>
<comment type="caution">
    <text evidence="2">The sequence shown here is derived from an EMBL/GenBank/DDBJ whole genome shotgun (WGS) entry which is preliminary data.</text>
</comment>
<sequence>MDRKDINNERFWLGLCVLAGTVFCVLFVINARRGGLWTDELFTVWATDPTISPWQLQFDRLRYETNPPLHFWLLYGLRQIVPDARLAGLILNFTVVAATVAAIVMTMRRDGRALLGYGLAILFSLNSATLIYVQEVRAYVLAIGLSAVLAVLVMSFVREGRGWVAVLAVLGAVTALSHVYGALFAGGLAAALVVEGLVSRRTEVWRAGLIIGVACSVPFLIWFMGVHHQEGGTLRNIGWISFAPEHIKSTIDGILRVFIGPVWVLIIWAMALVTALRSPVFRRSGLMVAVVAVIFLIGPFVISAKVPILHYRYFAVGFPALVLLLAFAVNEVWRNEPSRLRKGAAAIFVLIPVVMSLPVSWAELTMKPVWRGAEVVRVNAQACPSGVVRGLTYPDARVQPIFPFTYEYLLRSTGLKVTGSDQVADVSDINCRLVAWVEHNGFISETTDEALLLERLNLTNRQQVPLVIHHHRNGLVILKAGR</sequence>
<dbReference type="RefSeq" id="WP_189484491.1">
    <property type="nucleotide sequence ID" value="NZ_BMZB01000001.1"/>
</dbReference>
<feature type="transmembrane region" description="Helical" evidence="1">
    <location>
        <begin position="139"/>
        <end position="157"/>
    </location>
</feature>
<reference evidence="2" key="1">
    <citation type="journal article" date="2014" name="Int. J. Syst. Evol. Microbiol.">
        <title>Complete genome sequence of Corynebacterium casei LMG S-19264T (=DSM 44701T), isolated from a smear-ripened cheese.</title>
        <authorList>
            <consortium name="US DOE Joint Genome Institute (JGI-PGF)"/>
            <person name="Walter F."/>
            <person name="Albersmeier A."/>
            <person name="Kalinowski J."/>
            <person name="Ruckert C."/>
        </authorList>
    </citation>
    <scope>NUCLEOTIDE SEQUENCE</scope>
    <source>
        <strain evidence="2">KCTC 32296</strain>
    </source>
</reference>
<feature type="transmembrane region" description="Helical" evidence="1">
    <location>
        <begin position="254"/>
        <end position="273"/>
    </location>
</feature>
<feature type="transmembrane region" description="Helical" evidence="1">
    <location>
        <begin position="86"/>
        <end position="107"/>
    </location>
</feature>
<accession>A0A918PRY4</accession>
<feature type="transmembrane region" description="Helical" evidence="1">
    <location>
        <begin position="311"/>
        <end position="329"/>
    </location>
</feature>
<keyword evidence="1" id="KW-1133">Transmembrane helix</keyword>
<feature type="transmembrane region" description="Helical" evidence="1">
    <location>
        <begin position="344"/>
        <end position="362"/>
    </location>
</feature>
<feature type="transmembrane region" description="Helical" evidence="1">
    <location>
        <begin position="285"/>
        <end position="304"/>
    </location>
</feature>
<feature type="transmembrane region" description="Helical" evidence="1">
    <location>
        <begin position="12"/>
        <end position="31"/>
    </location>
</feature>
<feature type="transmembrane region" description="Helical" evidence="1">
    <location>
        <begin position="204"/>
        <end position="225"/>
    </location>
</feature>
<reference evidence="2" key="2">
    <citation type="submission" date="2020-09" db="EMBL/GenBank/DDBJ databases">
        <authorList>
            <person name="Sun Q."/>
            <person name="Kim S."/>
        </authorList>
    </citation>
    <scope>NUCLEOTIDE SEQUENCE</scope>
    <source>
        <strain evidence="2">KCTC 32296</strain>
    </source>
</reference>
<dbReference type="Proteomes" id="UP000662572">
    <property type="component" value="Unassembled WGS sequence"/>
</dbReference>
<keyword evidence="1" id="KW-0812">Transmembrane</keyword>
<proteinExistence type="predicted"/>
<evidence type="ECO:0008006" key="4">
    <source>
        <dbReference type="Google" id="ProtNLM"/>
    </source>
</evidence>
<gene>
    <name evidence="2" type="ORF">GCM10011273_01750</name>
</gene>
<organism evidence="2 3">
    <name type="scientific">Asticcacaulis endophyticus</name>
    <dbReference type="NCBI Taxonomy" id="1395890"/>
    <lineage>
        <taxon>Bacteria</taxon>
        <taxon>Pseudomonadati</taxon>
        <taxon>Pseudomonadota</taxon>
        <taxon>Alphaproteobacteria</taxon>
        <taxon>Caulobacterales</taxon>
        <taxon>Caulobacteraceae</taxon>
        <taxon>Asticcacaulis</taxon>
    </lineage>
</organism>
<keyword evidence="3" id="KW-1185">Reference proteome</keyword>